<dbReference type="OrthoDB" id="9811884at2"/>
<dbReference type="STRING" id="1796497.GCE9029_00640"/>
<dbReference type="PANTHER" id="PTHR48090">
    <property type="entry name" value="UNDECAPRENYL-PHOSPHATE 4-DEOXY-4-FORMAMIDO-L-ARABINOSE TRANSFERASE-RELATED"/>
    <property type="match status" value="1"/>
</dbReference>
<protein>
    <recommendedName>
        <fullName evidence="10">Glycosyltransferase 2-like domain-containing protein</fullName>
    </recommendedName>
</protein>
<evidence type="ECO:0000256" key="2">
    <source>
        <dbReference type="ARBA" id="ARBA00022475"/>
    </source>
</evidence>
<evidence type="ECO:0000313" key="12">
    <source>
        <dbReference type="Proteomes" id="UP000071641"/>
    </source>
</evidence>
<name>A0A128EU27_9GAMM</name>
<feature type="transmembrane region" description="Helical" evidence="9">
    <location>
        <begin position="244"/>
        <end position="265"/>
    </location>
</feature>
<comment type="similarity">
    <text evidence="8">Belongs to the glycosyltransferase 2 family. GtrB subfamily.</text>
</comment>
<evidence type="ECO:0000256" key="9">
    <source>
        <dbReference type="SAM" id="Phobius"/>
    </source>
</evidence>
<keyword evidence="3" id="KW-0328">Glycosyltransferase</keyword>
<evidence type="ECO:0000256" key="1">
    <source>
        <dbReference type="ARBA" id="ARBA00004651"/>
    </source>
</evidence>
<dbReference type="RefSeq" id="WP_062660990.1">
    <property type="nucleotide sequence ID" value="NZ_FIZX01000001.1"/>
</dbReference>
<accession>A0A128EU27</accession>
<gene>
    <name evidence="11" type="ORF">GCE9029_00640</name>
</gene>
<dbReference type="InterPro" id="IPR001173">
    <property type="entry name" value="Glyco_trans_2-like"/>
</dbReference>
<keyword evidence="12" id="KW-1185">Reference proteome</keyword>
<dbReference type="CDD" id="cd04187">
    <property type="entry name" value="DPM1_like_bac"/>
    <property type="match status" value="1"/>
</dbReference>
<reference evidence="12" key="1">
    <citation type="submission" date="2016-02" db="EMBL/GenBank/DDBJ databases">
        <authorList>
            <person name="Rodrigo-Torres Lidia"/>
            <person name="Arahal R.David."/>
        </authorList>
    </citation>
    <scope>NUCLEOTIDE SEQUENCE [LARGE SCALE GENOMIC DNA]</scope>
    <source>
        <strain evidence="12">CECT 9029</strain>
    </source>
</reference>
<evidence type="ECO:0000256" key="5">
    <source>
        <dbReference type="ARBA" id="ARBA00022692"/>
    </source>
</evidence>
<evidence type="ECO:0000256" key="3">
    <source>
        <dbReference type="ARBA" id="ARBA00022676"/>
    </source>
</evidence>
<evidence type="ECO:0000256" key="7">
    <source>
        <dbReference type="ARBA" id="ARBA00023136"/>
    </source>
</evidence>
<evidence type="ECO:0000259" key="10">
    <source>
        <dbReference type="Pfam" id="PF00535"/>
    </source>
</evidence>
<comment type="subcellular location">
    <subcellularLocation>
        <location evidence="1">Cell membrane</location>
        <topology evidence="1">Multi-pass membrane protein</topology>
    </subcellularLocation>
</comment>
<evidence type="ECO:0000313" key="11">
    <source>
        <dbReference type="EMBL" id="CZF78128.1"/>
    </source>
</evidence>
<dbReference type="PANTHER" id="PTHR48090:SF1">
    <property type="entry name" value="PROPHAGE BACTOPRENOL GLUCOSYL TRANSFERASE HOMOLOG"/>
    <property type="match status" value="1"/>
</dbReference>
<evidence type="ECO:0000256" key="8">
    <source>
        <dbReference type="ARBA" id="ARBA00038152"/>
    </source>
</evidence>
<keyword evidence="7 9" id="KW-0472">Membrane</keyword>
<dbReference type="EMBL" id="FIZX01000001">
    <property type="protein sequence ID" value="CZF78128.1"/>
    <property type="molecule type" value="Genomic_DNA"/>
</dbReference>
<dbReference type="FunFam" id="3.90.550.10:FF:000079">
    <property type="entry name" value="Probable glycosyl transferase"/>
    <property type="match status" value="1"/>
</dbReference>
<organism evidence="11 12">
    <name type="scientific">Grimontia celer</name>
    <dbReference type="NCBI Taxonomy" id="1796497"/>
    <lineage>
        <taxon>Bacteria</taxon>
        <taxon>Pseudomonadati</taxon>
        <taxon>Pseudomonadota</taxon>
        <taxon>Gammaproteobacteria</taxon>
        <taxon>Vibrionales</taxon>
        <taxon>Vibrionaceae</taxon>
        <taxon>Grimontia</taxon>
    </lineage>
</organism>
<feature type="domain" description="Glycosyltransferase 2-like" evidence="10">
    <location>
        <begin position="20"/>
        <end position="182"/>
    </location>
</feature>
<dbReference type="GO" id="GO:0005886">
    <property type="term" value="C:plasma membrane"/>
    <property type="evidence" value="ECO:0007669"/>
    <property type="project" value="UniProtKB-SubCell"/>
</dbReference>
<keyword evidence="6 9" id="KW-1133">Transmembrane helix</keyword>
<feature type="transmembrane region" description="Helical" evidence="9">
    <location>
        <begin position="277"/>
        <end position="302"/>
    </location>
</feature>
<dbReference type="InterPro" id="IPR029044">
    <property type="entry name" value="Nucleotide-diphossugar_trans"/>
</dbReference>
<dbReference type="AlphaFoldDB" id="A0A128EU27"/>
<keyword evidence="5 9" id="KW-0812">Transmembrane</keyword>
<evidence type="ECO:0000256" key="4">
    <source>
        <dbReference type="ARBA" id="ARBA00022679"/>
    </source>
</evidence>
<proteinExistence type="inferred from homology"/>
<dbReference type="Pfam" id="PF00535">
    <property type="entry name" value="Glycos_transf_2"/>
    <property type="match status" value="1"/>
</dbReference>
<keyword evidence="4" id="KW-0808">Transferase</keyword>
<dbReference type="SUPFAM" id="SSF53448">
    <property type="entry name" value="Nucleotide-diphospho-sugar transferases"/>
    <property type="match status" value="1"/>
</dbReference>
<dbReference type="Proteomes" id="UP000071641">
    <property type="component" value="Unassembled WGS sequence"/>
</dbReference>
<keyword evidence="2" id="KW-1003">Cell membrane</keyword>
<evidence type="ECO:0000256" key="6">
    <source>
        <dbReference type="ARBA" id="ARBA00022989"/>
    </source>
</evidence>
<sequence>MTVIHYISPTSDKRTTPLISVVIPFYNEETVIQACHERVVTALDNLGSHCEIIYIDDGSSDDSAQMVSELSSELHDISLIRLSRNFGKEAAMSAGIKATRGEAVVLLDADLQDPPELIPEMVEQWQQGYDVVDMQRRERLGESVFKRYTAAIFYKVLNRLCDVPIPENVGDFRLLDRRVVDTINDLPERTRFMKGLFAWPGFRRTVLQFDRDPRLAGQTKWNTSKLVNLAVEGITSFSTKPLRLATFAGVATALGAAAMAAVIFLKTMIWGDPVAGYPSMILVVLILGSIQLLSIGLMGEYIGRLFIESKQRPLYLVDTHFTAPATHPSKAVTEKTQ</sequence>
<dbReference type="GO" id="GO:0016757">
    <property type="term" value="F:glycosyltransferase activity"/>
    <property type="evidence" value="ECO:0007669"/>
    <property type="project" value="UniProtKB-KW"/>
</dbReference>
<dbReference type="Gene3D" id="3.90.550.10">
    <property type="entry name" value="Spore Coat Polysaccharide Biosynthesis Protein SpsA, Chain A"/>
    <property type="match status" value="1"/>
</dbReference>
<dbReference type="InterPro" id="IPR050256">
    <property type="entry name" value="Glycosyltransferase_2"/>
</dbReference>